<evidence type="ECO:0000256" key="8">
    <source>
        <dbReference type="RuleBase" id="RU003346"/>
    </source>
</evidence>
<evidence type="ECO:0000256" key="5">
    <source>
        <dbReference type="ARBA" id="ARBA00022989"/>
    </source>
</evidence>
<feature type="region of interest" description="Disordered" evidence="9">
    <location>
        <begin position="494"/>
        <end position="518"/>
    </location>
</feature>
<keyword evidence="4 10" id="KW-0812">Transmembrane</keyword>
<comment type="subcellular location">
    <subcellularLocation>
        <location evidence="1">Membrane</location>
        <topology evidence="1">Multi-pass membrane protein</topology>
    </subcellularLocation>
</comment>
<keyword evidence="13" id="KW-1185">Reference proteome</keyword>
<dbReference type="AlphaFoldDB" id="A0A5C3Q9I6"/>
<evidence type="ECO:0000259" key="11">
    <source>
        <dbReference type="PROSITE" id="PS50850"/>
    </source>
</evidence>
<evidence type="ECO:0000256" key="6">
    <source>
        <dbReference type="ARBA" id="ARBA00023136"/>
    </source>
</evidence>
<dbReference type="InterPro" id="IPR020846">
    <property type="entry name" value="MFS_dom"/>
</dbReference>
<feature type="transmembrane region" description="Helical" evidence="10">
    <location>
        <begin position="382"/>
        <end position="409"/>
    </location>
</feature>
<evidence type="ECO:0000256" key="1">
    <source>
        <dbReference type="ARBA" id="ARBA00004141"/>
    </source>
</evidence>
<dbReference type="OrthoDB" id="6133115at2759"/>
<dbReference type="PANTHER" id="PTHR48022">
    <property type="entry name" value="PLASTIDIC GLUCOSE TRANSPORTER 4"/>
    <property type="match status" value="1"/>
</dbReference>
<dbReference type="STRING" id="1884261.A0A5C3Q9I6"/>
<sequence length="518" mass="57891">MVGAPTETDALVTFLASQDTMPWYKRKHLRMLYIIFIPTLLGVEMTSGYVNVLLLLGLQAVDSWDNYFGNPRSALLGLMSAIYSLGAILVLPVVPLICDKLGRRGGIVFGSILMLIGAAIQTASQSIAMFIISRFILGMGIPFAIVAASSLIGELSHPNQRATMGSLFNACWFIGSIVAAGTTLGTFRMVSSWAWRLPSVLQAAPSIMQIAFIFWLPESPRWLISRGRGDEAFAILAKYHAEGDMDSEFVKAEYAQIEQTLKLEVESSRTSWGDLVKTPGMRRRVLVGAFLGLATQWSGNGLTSYYLARVLETVGITDNSTRNKINLAQTCWGFINATFFALTASRFPRRWVYLTCTISMTVVFTAWTVASARFTEDGSNGASVAVVFFIFLYSPMYNVGYNALTYTFLVELFPFHVRAKGISVFQWFSRAAGFFNQFVNPIGMKEAGWKYYISYCIFLLFEVIFVYFLFPETSGRTLEELAFLYEGKEREEQQKRVQEELHAEGDGKDSHSDRPRVV</sequence>
<dbReference type="Proteomes" id="UP000305067">
    <property type="component" value="Unassembled WGS sequence"/>
</dbReference>
<dbReference type="FunFam" id="1.20.1250.20:FF:000117">
    <property type="entry name" value="MFS hexose transporter"/>
    <property type="match status" value="1"/>
</dbReference>
<feature type="transmembrane region" description="Helical" evidence="10">
    <location>
        <begin position="105"/>
        <end position="123"/>
    </location>
</feature>
<feature type="transmembrane region" description="Helical" evidence="10">
    <location>
        <begin position="74"/>
        <end position="98"/>
    </location>
</feature>
<comment type="catalytic activity">
    <reaction evidence="7">
        <text>myo-inositol(out) + H(+)(out) = myo-inositol(in) + H(+)(in)</text>
        <dbReference type="Rhea" id="RHEA:60364"/>
        <dbReference type="ChEBI" id="CHEBI:15378"/>
        <dbReference type="ChEBI" id="CHEBI:17268"/>
    </reaction>
</comment>
<evidence type="ECO:0000313" key="12">
    <source>
        <dbReference type="EMBL" id="TFK96838.1"/>
    </source>
</evidence>
<feature type="transmembrane region" description="Helical" evidence="10">
    <location>
        <begin position="327"/>
        <end position="344"/>
    </location>
</feature>
<evidence type="ECO:0000256" key="9">
    <source>
        <dbReference type="SAM" id="MobiDB-lite"/>
    </source>
</evidence>
<evidence type="ECO:0000256" key="3">
    <source>
        <dbReference type="ARBA" id="ARBA00022448"/>
    </source>
</evidence>
<dbReference type="PROSITE" id="PS50850">
    <property type="entry name" value="MFS"/>
    <property type="match status" value="1"/>
</dbReference>
<feature type="transmembrane region" description="Helical" evidence="10">
    <location>
        <begin position="167"/>
        <end position="187"/>
    </location>
</feature>
<dbReference type="GO" id="GO:0005351">
    <property type="term" value="F:carbohydrate:proton symporter activity"/>
    <property type="evidence" value="ECO:0007669"/>
    <property type="project" value="TreeGrafter"/>
</dbReference>
<gene>
    <name evidence="12" type="ORF">BDV98DRAFT_635284</name>
</gene>
<feature type="domain" description="Major facilitator superfamily (MFS) profile" evidence="11">
    <location>
        <begin position="35"/>
        <end position="474"/>
    </location>
</feature>
<keyword evidence="6 10" id="KW-0472">Membrane</keyword>
<dbReference type="EMBL" id="ML178854">
    <property type="protein sequence ID" value="TFK96838.1"/>
    <property type="molecule type" value="Genomic_DNA"/>
</dbReference>
<feature type="transmembrane region" description="Helical" evidence="10">
    <location>
        <begin position="285"/>
        <end position="307"/>
    </location>
</feature>
<accession>A0A5C3Q9I6</accession>
<feature type="transmembrane region" description="Helical" evidence="10">
    <location>
        <begin position="135"/>
        <end position="155"/>
    </location>
</feature>
<dbReference type="Pfam" id="PF00083">
    <property type="entry name" value="Sugar_tr"/>
    <property type="match status" value="1"/>
</dbReference>
<dbReference type="PANTHER" id="PTHR48022:SF29">
    <property type="entry name" value="SUGAR TRANSPORTER, PUTATIVE (AFU_ORTHOLOGUE AFUA_6G14500)-RELATED"/>
    <property type="match status" value="1"/>
</dbReference>
<dbReference type="NCBIfam" id="TIGR00879">
    <property type="entry name" value="SP"/>
    <property type="match status" value="1"/>
</dbReference>
<dbReference type="InterPro" id="IPR050360">
    <property type="entry name" value="MFS_Sugar_Transporters"/>
</dbReference>
<feature type="transmembrane region" description="Helical" evidence="10">
    <location>
        <begin position="31"/>
        <end position="54"/>
    </location>
</feature>
<dbReference type="SUPFAM" id="SSF103473">
    <property type="entry name" value="MFS general substrate transporter"/>
    <property type="match status" value="1"/>
</dbReference>
<evidence type="ECO:0000313" key="13">
    <source>
        <dbReference type="Proteomes" id="UP000305067"/>
    </source>
</evidence>
<comment type="similarity">
    <text evidence="2 8">Belongs to the major facilitator superfamily. Sugar transporter (TC 2.A.1.1) family.</text>
</comment>
<feature type="transmembrane region" description="Helical" evidence="10">
    <location>
        <begin position="193"/>
        <end position="216"/>
    </location>
</feature>
<evidence type="ECO:0000256" key="4">
    <source>
        <dbReference type="ARBA" id="ARBA00022692"/>
    </source>
</evidence>
<protein>
    <submittedName>
        <fullName evidence="12">Hexose transporter</fullName>
    </submittedName>
</protein>
<keyword evidence="3 8" id="KW-0813">Transport</keyword>
<dbReference type="InterPro" id="IPR003663">
    <property type="entry name" value="Sugar/inositol_transpt"/>
</dbReference>
<dbReference type="InterPro" id="IPR005828">
    <property type="entry name" value="MFS_sugar_transport-like"/>
</dbReference>
<proteinExistence type="inferred from homology"/>
<evidence type="ECO:0000256" key="10">
    <source>
        <dbReference type="SAM" id="Phobius"/>
    </source>
</evidence>
<organism evidence="12 13">
    <name type="scientific">Pterulicium gracile</name>
    <dbReference type="NCBI Taxonomy" id="1884261"/>
    <lineage>
        <taxon>Eukaryota</taxon>
        <taxon>Fungi</taxon>
        <taxon>Dikarya</taxon>
        <taxon>Basidiomycota</taxon>
        <taxon>Agaricomycotina</taxon>
        <taxon>Agaricomycetes</taxon>
        <taxon>Agaricomycetidae</taxon>
        <taxon>Agaricales</taxon>
        <taxon>Pleurotineae</taxon>
        <taxon>Pterulaceae</taxon>
        <taxon>Pterulicium</taxon>
    </lineage>
</organism>
<feature type="transmembrane region" description="Helical" evidence="10">
    <location>
        <begin position="351"/>
        <end position="370"/>
    </location>
</feature>
<keyword evidence="5 10" id="KW-1133">Transmembrane helix</keyword>
<dbReference type="Gene3D" id="1.20.1250.20">
    <property type="entry name" value="MFS general substrate transporter like domains"/>
    <property type="match status" value="1"/>
</dbReference>
<feature type="transmembrane region" description="Helical" evidence="10">
    <location>
        <begin position="451"/>
        <end position="470"/>
    </location>
</feature>
<dbReference type="InterPro" id="IPR036259">
    <property type="entry name" value="MFS_trans_sf"/>
</dbReference>
<dbReference type="GO" id="GO:0016020">
    <property type="term" value="C:membrane"/>
    <property type="evidence" value="ECO:0007669"/>
    <property type="project" value="UniProtKB-SubCell"/>
</dbReference>
<evidence type="ECO:0000256" key="7">
    <source>
        <dbReference type="ARBA" id="ARBA00049119"/>
    </source>
</evidence>
<reference evidence="12 13" key="1">
    <citation type="journal article" date="2019" name="Nat. Ecol. Evol.">
        <title>Megaphylogeny resolves global patterns of mushroom evolution.</title>
        <authorList>
            <person name="Varga T."/>
            <person name="Krizsan K."/>
            <person name="Foldi C."/>
            <person name="Dima B."/>
            <person name="Sanchez-Garcia M."/>
            <person name="Sanchez-Ramirez S."/>
            <person name="Szollosi G.J."/>
            <person name="Szarkandi J.G."/>
            <person name="Papp V."/>
            <person name="Albert L."/>
            <person name="Andreopoulos W."/>
            <person name="Angelini C."/>
            <person name="Antonin V."/>
            <person name="Barry K.W."/>
            <person name="Bougher N.L."/>
            <person name="Buchanan P."/>
            <person name="Buyck B."/>
            <person name="Bense V."/>
            <person name="Catcheside P."/>
            <person name="Chovatia M."/>
            <person name="Cooper J."/>
            <person name="Damon W."/>
            <person name="Desjardin D."/>
            <person name="Finy P."/>
            <person name="Geml J."/>
            <person name="Haridas S."/>
            <person name="Hughes K."/>
            <person name="Justo A."/>
            <person name="Karasinski D."/>
            <person name="Kautmanova I."/>
            <person name="Kiss B."/>
            <person name="Kocsube S."/>
            <person name="Kotiranta H."/>
            <person name="LaButti K.M."/>
            <person name="Lechner B.E."/>
            <person name="Liimatainen K."/>
            <person name="Lipzen A."/>
            <person name="Lukacs Z."/>
            <person name="Mihaltcheva S."/>
            <person name="Morgado L.N."/>
            <person name="Niskanen T."/>
            <person name="Noordeloos M.E."/>
            <person name="Ohm R.A."/>
            <person name="Ortiz-Santana B."/>
            <person name="Ovrebo C."/>
            <person name="Racz N."/>
            <person name="Riley R."/>
            <person name="Savchenko A."/>
            <person name="Shiryaev A."/>
            <person name="Soop K."/>
            <person name="Spirin V."/>
            <person name="Szebenyi C."/>
            <person name="Tomsovsky M."/>
            <person name="Tulloss R.E."/>
            <person name="Uehling J."/>
            <person name="Grigoriev I.V."/>
            <person name="Vagvolgyi C."/>
            <person name="Papp T."/>
            <person name="Martin F.M."/>
            <person name="Miettinen O."/>
            <person name="Hibbett D.S."/>
            <person name="Nagy L.G."/>
        </authorList>
    </citation>
    <scope>NUCLEOTIDE SEQUENCE [LARGE SCALE GENOMIC DNA]</scope>
    <source>
        <strain evidence="12 13">CBS 309.79</strain>
    </source>
</reference>
<name>A0A5C3Q9I6_9AGAR</name>
<evidence type="ECO:0000256" key="2">
    <source>
        <dbReference type="ARBA" id="ARBA00010992"/>
    </source>
</evidence>